<feature type="binding site" evidence="18">
    <location>
        <position position="157"/>
    </location>
    <ligand>
        <name>Cu(2+)</name>
        <dbReference type="ChEBI" id="CHEBI:29036"/>
        <label>1</label>
        <note>catalytic</note>
    </ligand>
</feature>
<evidence type="ECO:0000256" key="12">
    <source>
        <dbReference type="ARBA" id="ARBA00023157"/>
    </source>
</evidence>
<dbReference type="InterPro" id="IPR000720">
    <property type="entry name" value="PHM/PAL"/>
</dbReference>
<evidence type="ECO:0000256" key="9">
    <source>
        <dbReference type="ARBA" id="ARBA00023002"/>
    </source>
</evidence>
<evidence type="ECO:0000256" key="5">
    <source>
        <dbReference type="ARBA" id="ARBA00022723"/>
    </source>
</evidence>
<dbReference type="InterPro" id="IPR001258">
    <property type="entry name" value="NHL_repeat"/>
</dbReference>
<dbReference type="InterPro" id="IPR000323">
    <property type="entry name" value="Cu2_ascorb_mOase_N"/>
</dbReference>
<feature type="binding site" evidence="17">
    <location>
        <position position="444"/>
    </location>
    <ligand>
        <name>a protein</name>
        <dbReference type="ChEBI" id="CHEBI:16541"/>
    </ligand>
    <ligandPart>
        <name>C-terminal Xaa-(2S)-2-hydroxyglycine residue</name>
        <dbReference type="ChEBI" id="CHEBI:142768"/>
    </ligandPart>
</feature>
<dbReference type="GO" id="GO:0005576">
    <property type="term" value="C:extracellular region"/>
    <property type="evidence" value="ECO:0007669"/>
    <property type="project" value="TreeGrafter"/>
</dbReference>
<comment type="subcellular location">
    <subcellularLocation>
        <location evidence="2">Cytoplasmic vesicle</location>
        <location evidence="2">Secretory vesicle membrane</location>
        <topology evidence="2">Single-pass membrane protein</topology>
    </subcellularLocation>
</comment>
<dbReference type="InterPro" id="IPR036939">
    <property type="entry name" value="Cu2_ascorb_mOase_N_sf"/>
</dbReference>
<dbReference type="GO" id="GO:0004598">
    <property type="term" value="F:peptidylamidoglycolate lyase activity"/>
    <property type="evidence" value="ECO:0007669"/>
    <property type="project" value="UniProtKB-EC"/>
</dbReference>
<evidence type="ECO:0000256" key="8">
    <source>
        <dbReference type="ARBA" id="ARBA00022833"/>
    </source>
</evidence>
<dbReference type="GO" id="GO:0006518">
    <property type="term" value="P:peptide metabolic process"/>
    <property type="evidence" value="ECO:0007669"/>
    <property type="project" value="InterPro"/>
</dbReference>
<reference evidence="26" key="3">
    <citation type="submission" date="2025-09" db="UniProtKB">
        <authorList>
            <consortium name="Ensembl"/>
        </authorList>
    </citation>
    <scope>IDENTIFICATION</scope>
</reference>
<keyword evidence="9" id="KW-0560">Oxidoreductase</keyword>
<dbReference type="CDD" id="cd14958">
    <property type="entry name" value="NHL_PAL_like"/>
    <property type="match status" value="1"/>
</dbReference>
<feature type="transmembrane region" description="Helical" evidence="23">
    <location>
        <begin position="703"/>
        <end position="728"/>
    </location>
</feature>
<dbReference type="Ensembl" id="ENSLCAT00010039952.1">
    <property type="protein sequence ID" value="ENSLCAP00010039033.1"/>
    <property type="gene ID" value="ENSLCAG00010018248.1"/>
</dbReference>
<keyword evidence="10 18" id="KW-0186">Copper</keyword>
<keyword evidence="14" id="KW-0456">Lyase</keyword>
<feature type="binding site" evidence="18">
    <location>
        <position position="102"/>
    </location>
    <ligand>
        <name>Cu(2+)</name>
        <dbReference type="ChEBI" id="CHEBI:29036"/>
        <label>1</label>
        <note>catalytic</note>
    </ligand>
</feature>
<evidence type="ECO:0000256" key="14">
    <source>
        <dbReference type="ARBA" id="ARBA00023239"/>
    </source>
</evidence>
<dbReference type="AlphaFoldDB" id="A0A4W6EMD7"/>
<comment type="catalytic activity">
    <reaction evidence="16">
        <text>a [peptide]-C-terminal glycine + 2 L-ascorbate + O2 = a [peptide]-C-terminal (2S)-2-hydroxyglycine + 2 monodehydro-L-ascorbate radical + H2O</text>
        <dbReference type="Rhea" id="RHEA:21452"/>
        <dbReference type="Rhea" id="RHEA-COMP:13486"/>
        <dbReference type="Rhea" id="RHEA-COMP:15321"/>
        <dbReference type="ChEBI" id="CHEBI:15377"/>
        <dbReference type="ChEBI" id="CHEBI:15379"/>
        <dbReference type="ChEBI" id="CHEBI:38290"/>
        <dbReference type="ChEBI" id="CHEBI:59513"/>
        <dbReference type="ChEBI" id="CHEBI:137000"/>
        <dbReference type="ChEBI" id="CHEBI:142768"/>
        <dbReference type="EC" id="1.14.17.3"/>
    </reaction>
</comment>
<evidence type="ECO:0000256" key="19">
    <source>
        <dbReference type="PIRSR" id="PIRSR600720-3"/>
    </source>
</evidence>
<dbReference type="InterPro" id="IPR011042">
    <property type="entry name" value="6-blade_b-propeller_TolB-like"/>
</dbReference>
<keyword evidence="23" id="KW-1133">Transmembrane helix</keyword>
<evidence type="ECO:0000256" key="13">
    <source>
        <dbReference type="ARBA" id="ARBA00023180"/>
    </source>
</evidence>
<keyword evidence="27" id="KW-1185">Reference proteome</keyword>
<evidence type="ECO:0000256" key="11">
    <source>
        <dbReference type="ARBA" id="ARBA00023033"/>
    </source>
</evidence>
<dbReference type="InterPro" id="IPR014784">
    <property type="entry name" value="Cu2_ascorb_mOase-like_C"/>
</dbReference>
<dbReference type="PROSITE" id="PS00084">
    <property type="entry name" value="CU2_MONOOXYGENASE_1"/>
    <property type="match status" value="1"/>
</dbReference>
<dbReference type="Pfam" id="PF01082">
    <property type="entry name" value="Cu2_monooxygen"/>
    <property type="match status" value="1"/>
</dbReference>
<accession>A0A4W6EMD7</accession>
<evidence type="ECO:0000256" key="16">
    <source>
        <dbReference type="ARBA" id="ARBA00048431"/>
    </source>
</evidence>
<comment type="similarity">
    <text evidence="3">In the C-terminal section; belongs to the peptidyl-alpha-hydroxyglycine alpha-amidating lyase family.</text>
</comment>
<dbReference type="Pfam" id="PF01436">
    <property type="entry name" value="NHL"/>
    <property type="match status" value="2"/>
</dbReference>
<dbReference type="PRINTS" id="PR00790">
    <property type="entry name" value="PAMONOXGNASE"/>
</dbReference>
<evidence type="ECO:0000256" key="23">
    <source>
        <dbReference type="SAM" id="Phobius"/>
    </source>
</evidence>
<dbReference type="PROSITE" id="PS51125">
    <property type="entry name" value="NHL"/>
    <property type="match status" value="3"/>
</dbReference>
<evidence type="ECO:0000256" key="7">
    <source>
        <dbReference type="ARBA" id="ARBA00022737"/>
    </source>
</evidence>
<evidence type="ECO:0000256" key="17">
    <source>
        <dbReference type="PIRSR" id="PIRSR600720-1"/>
    </source>
</evidence>
<reference evidence="27" key="1">
    <citation type="submission" date="2015-09" db="EMBL/GenBank/DDBJ databases">
        <authorList>
            <person name="Sai Rama Sridatta P."/>
        </authorList>
    </citation>
    <scope>NUCLEOTIDE SEQUENCE [LARGE SCALE GENOMIC DNA]</scope>
</reference>
<evidence type="ECO:0000256" key="22">
    <source>
        <dbReference type="SAM" id="MobiDB-lite"/>
    </source>
</evidence>
<dbReference type="InterPro" id="IPR020611">
    <property type="entry name" value="Cu2_ascorb_mOase_CS-1"/>
</dbReference>
<name>A0A4W6EMD7_LATCA</name>
<protein>
    <submittedName>
        <fullName evidence="26">Peptidylglycine alpha-amidating monooxygenase</fullName>
    </submittedName>
</protein>
<feature type="disulfide bond" evidence="19">
    <location>
        <begin position="142"/>
        <end position="249"/>
    </location>
</feature>
<feature type="repeat" description="NHL" evidence="21">
    <location>
        <begin position="487"/>
        <end position="522"/>
    </location>
</feature>
<feature type="binding site" evidence="18">
    <location>
        <position position="600"/>
    </location>
    <ligand>
        <name>Zn(2+)</name>
        <dbReference type="ChEBI" id="CHEBI:29105"/>
        <note>catalytic</note>
    </ligand>
</feature>
<keyword evidence="15" id="KW-0511">Multifunctional enzyme</keyword>
<dbReference type="SUPFAM" id="SSF101898">
    <property type="entry name" value="NHL repeat"/>
    <property type="match status" value="1"/>
</dbReference>
<evidence type="ECO:0000256" key="3">
    <source>
        <dbReference type="ARBA" id="ARBA00006026"/>
    </source>
</evidence>
<keyword evidence="13 20" id="KW-0325">Glycoprotein</keyword>
<feature type="disulfide bond" evidence="19">
    <location>
        <begin position="9"/>
        <end position="54"/>
    </location>
</feature>
<sequence length="793" mass="88620">MFQSDTYLCMAFPVPTNQDAYIVDFIPHASMDTVHHMLLFGCQTPVSTSSYWDCGSVQGTCEDEASIMYAWARNAPPTKLPKDVGFKVGKNSGMSYFVLQIHYGDVSSFRGEQPFIAGIYLLMSVDTVILPGKKVTNADIACDYTSYPIYPFAFRTHTHHLGKVVTGYRIRDGKWSLIGRQSPQLPQAFYPANKEVNVKYGDTIAARCVFTGEGRTSKTYIGGTSDDEMCNFYIMYYMDSKHAIPYMNCMETGSKELFQHIPAEANVPITVSPGYMNSMMHMEHSTGTNLFMLHTSNPKLFNEQILDQGDLYSFMSKLLGQSKDIVHIHKYKPSKMQRAQAELVAQIDSLMQNKDLSSPSATLAFQTREDPILVRDRVHKFHQLEATAKPPRSKLLAEGQGGSWITESNYHLEQMSTWPQSSLQLGQVSGLAIDSDSNLVIFHRGDHHWGANSFNSQARYQQRSLGPIQQSTILVVDPAIGNILKASGRNMFYLPHGITIDKENNYWVTDVALHQVLKVSSDGSDRTLLALGEAFTPGSDNNHFCQPTDVAVDPETGNIFVSDGYCNARILKFSADGKYLSEWGAGSSDRRRRIPFRVPHSLVFLPDRQEICVADRENGRIQCFTAETGEFVKEIQKDDFRGEVFAITYSPAEDGLIFAVNGESPYRSAPLRGFVINYSTKDILDTFSPKKEDAAKPNREEGILPAIITTLLLIPLLVVISIGLFICWRRNSMYGNKAKGLNLGNFFASHKGYSRQGFDQLSTEGSDQERNDEDSSDSENEEYSALPPPQSTS</sequence>
<organism evidence="26 27">
    <name type="scientific">Lates calcarifer</name>
    <name type="common">Barramundi</name>
    <name type="synonym">Holocentrus calcarifer</name>
    <dbReference type="NCBI Taxonomy" id="8187"/>
    <lineage>
        <taxon>Eukaryota</taxon>
        <taxon>Metazoa</taxon>
        <taxon>Chordata</taxon>
        <taxon>Craniata</taxon>
        <taxon>Vertebrata</taxon>
        <taxon>Euteleostomi</taxon>
        <taxon>Actinopterygii</taxon>
        <taxon>Neopterygii</taxon>
        <taxon>Teleostei</taxon>
        <taxon>Neoteleostei</taxon>
        <taxon>Acanthomorphata</taxon>
        <taxon>Carangaria</taxon>
        <taxon>Carangaria incertae sedis</taxon>
        <taxon>Centropomidae</taxon>
        <taxon>Lates</taxon>
    </lineage>
</organism>
<reference evidence="26" key="2">
    <citation type="submission" date="2025-08" db="UniProtKB">
        <authorList>
            <consortium name="Ensembl"/>
        </authorList>
    </citation>
    <scope>IDENTIFICATION</scope>
</reference>
<feature type="binding site" evidence="17">
    <location>
        <position position="565"/>
    </location>
    <ligand>
        <name>a protein</name>
        <dbReference type="ChEBI" id="CHEBI:16541"/>
    </ligand>
    <ligandPart>
        <name>C-terminal Xaa-(2S)-2-hydroxyglycine residue</name>
        <dbReference type="ChEBI" id="CHEBI:142768"/>
    </ligandPart>
</feature>
<keyword evidence="8 18" id="KW-0862">Zinc</keyword>
<dbReference type="GeneTree" id="ENSGT00940000156369"/>
<keyword evidence="11" id="KW-0503">Monooxygenase</keyword>
<feature type="binding site" evidence="18">
    <location>
        <position position="35"/>
    </location>
    <ligand>
        <name>Cu(2+)</name>
        <dbReference type="ChEBI" id="CHEBI:29036"/>
        <label>1</label>
        <note>catalytic</note>
    </ligand>
</feature>
<proteinExistence type="inferred from homology"/>
<evidence type="ECO:0000256" key="20">
    <source>
        <dbReference type="PIRSR" id="PIRSR600720-4"/>
    </source>
</evidence>
<feature type="binding site" evidence="18">
    <location>
        <position position="159"/>
    </location>
    <ligand>
        <name>Cu(2+)</name>
        <dbReference type="ChEBI" id="CHEBI:29036"/>
        <label>1</label>
        <note>catalytic</note>
    </ligand>
</feature>
<evidence type="ECO:0000259" key="24">
    <source>
        <dbReference type="Pfam" id="PF01082"/>
    </source>
</evidence>
<keyword evidence="6" id="KW-0732">Signal</keyword>
<evidence type="ECO:0000256" key="10">
    <source>
        <dbReference type="ARBA" id="ARBA00023008"/>
    </source>
</evidence>
<feature type="disulfide bond" evidence="19">
    <location>
        <begin position="208"/>
        <end position="230"/>
    </location>
</feature>
<dbReference type="Gene3D" id="2.60.120.310">
    <property type="entry name" value="Copper type II, ascorbate-dependent monooxygenase, N-terminal domain"/>
    <property type="match status" value="1"/>
</dbReference>
<dbReference type="Pfam" id="PF03712">
    <property type="entry name" value="Cu2_monoox_C"/>
    <property type="match status" value="1"/>
</dbReference>
<keyword evidence="23" id="KW-0812">Transmembrane</keyword>
<feature type="disulfide bond" evidence="19">
    <location>
        <begin position="612"/>
        <end position="623"/>
    </location>
</feature>
<dbReference type="Gene3D" id="2.60.120.230">
    <property type="match status" value="1"/>
</dbReference>
<feature type="binding site" evidence="18">
    <location>
        <position position="496"/>
    </location>
    <ligand>
        <name>Zn(2+)</name>
        <dbReference type="ChEBI" id="CHEBI:29105"/>
        <note>catalytic</note>
    </ligand>
</feature>
<evidence type="ECO:0000256" key="1">
    <source>
        <dbReference type="ARBA" id="ARBA00000686"/>
    </source>
</evidence>
<feature type="region of interest" description="Disordered" evidence="22">
    <location>
        <begin position="757"/>
        <end position="793"/>
    </location>
</feature>
<dbReference type="InterPro" id="IPR008977">
    <property type="entry name" value="PHM/PNGase_F_dom_sf"/>
</dbReference>
<evidence type="ECO:0000256" key="6">
    <source>
        <dbReference type="ARBA" id="ARBA00022729"/>
    </source>
</evidence>
<dbReference type="Proteomes" id="UP000314980">
    <property type="component" value="Unassembled WGS sequence"/>
</dbReference>
<dbReference type="PANTHER" id="PTHR10680:SF14">
    <property type="entry name" value="PEPTIDYL-GLYCINE ALPHA-AMIDATING MONOOXYGENASE"/>
    <property type="match status" value="1"/>
</dbReference>
<dbReference type="InParanoid" id="A0A4W6EMD7"/>
<feature type="binding site" evidence="18">
    <location>
        <position position="229"/>
    </location>
    <ligand>
        <name>Cu(2+)</name>
        <dbReference type="ChEBI" id="CHEBI:29036"/>
        <label>1</label>
        <note>catalytic</note>
    </ligand>
</feature>
<evidence type="ECO:0000313" key="27">
    <source>
        <dbReference type="Proteomes" id="UP000314980"/>
    </source>
</evidence>
<evidence type="ECO:0000256" key="2">
    <source>
        <dbReference type="ARBA" id="ARBA00004160"/>
    </source>
</evidence>
<keyword evidence="12 19" id="KW-1015">Disulfide bond</keyword>
<keyword evidence="23" id="KW-0472">Membrane</keyword>
<keyword evidence="5 18" id="KW-0479">Metal-binding</keyword>
<dbReference type="FunFam" id="2.60.120.230:FF:000002">
    <property type="entry name" value="Peptidyl-glycine alpha-amidating monooxygenase B"/>
    <property type="match status" value="1"/>
</dbReference>
<dbReference type="Gene3D" id="2.120.10.30">
    <property type="entry name" value="TolB, C-terminal domain"/>
    <property type="match status" value="1"/>
</dbReference>
<comment type="cofactor">
    <cofactor evidence="18">
        <name>Zn(2+)</name>
        <dbReference type="ChEBI" id="CHEBI:29105"/>
    </cofactor>
    <text evidence="18">Binds one Zn(2+) ion per subunit.</text>
</comment>
<comment type="catalytic activity">
    <reaction evidence="1">
        <text>a [peptide]-C-terminal (2S)-2-hydroxyglycine = a [peptide]-C-terminal amide + glyoxylate</text>
        <dbReference type="Rhea" id="RHEA:20924"/>
        <dbReference type="Rhea" id="RHEA-COMP:13485"/>
        <dbReference type="Rhea" id="RHEA-COMP:15321"/>
        <dbReference type="ChEBI" id="CHEBI:36655"/>
        <dbReference type="ChEBI" id="CHEBI:137001"/>
        <dbReference type="ChEBI" id="CHEBI:142768"/>
        <dbReference type="EC" id="4.3.2.5"/>
    </reaction>
</comment>
<evidence type="ECO:0000256" key="4">
    <source>
        <dbReference type="ARBA" id="ARBA00010263"/>
    </source>
</evidence>
<feature type="domain" description="Copper type II ascorbate-dependent monooxygenase C-terminal" evidence="25">
    <location>
        <begin position="116"/>
        <end position="261"/>
    </location>
</feature>
<evidence type="ECO:0000313" key="26">
    <source>
        <dbReference type="Ensembl" id="ENSLCAP00010039033.1"/>
    </source>
</evidence>
<dbReference type="STRING" id="8187.ENSLCAP00010039033"/>
<feature type="binding site" evidence="17">
    <location>
        <position position="616"/>
    </location>
    <ligand>
        <name>a protein</name>
        <dbReference type="ChEBI" id="CHEBI:16541"/>
    </ligand>
    <ligandPart>
        <name>C-terminal Xaa-(2S)-2-hydroxyglycine residue</name>
        <dbReference type="ChEBI" id="CHEBI:142768"/>
    </ligandPart>
</feature>
<comment type="similarity">
    <text evidence="4">In the N-terminal section; belongs to the copper type II ascorbate-dependent monooxygenase family.</text>
</comment>
<feature type="domain" description="Copper type II ascorbate-dependent monooxygenase N-terminal" evidence="24">
    <location>
        <begin position="3"/>
        <end position="106"/>
    </location>
</feature>
<keyword evidence="7" id="KW-0677">Repeat</keyword>
<feature type="glycosylation site" description="N-linked (GlcNAc...) asparagine" evidence="20">
    <location>
        <position position="677"/>
    </location>
</feature>
<dbReference type="PANTHER" id="PTHR10680">
    <property type="entry name" value="PEPTIDYL-GLYCINE ALPHA-AMIDATING MONOOXYGENASE"/>
    <property type="match status" value="1"/>
</dbReference>
<feature type="binding site" evidence="18">
    <location>
        <position position="431"/>
    </location>
    <ligand>
        <name>Ca(2+)</name>
        <dbReference type="ChEBI" id="CHEBI:29108"/>
        <note>structural</note>
    </ligand>
</feature>
<gene>
    <name evidence="26" type="primary">PAM</name>
</gene>
<keyword evidence="18" id="KW-0106">Calcium</keyword>
<feature type="binding site" evidence="18">
    <location>
        <position position="36"/>
    </location>
    <ligand>
        <name>Cu(2+)</name>
        <dbReference type="ChEBI" id="CHEBI:29036"/>
        <label>1</label>
        <note>catalytic</note>
    </ligand>
</feature>
<dbReference type="GO" id="GO:0004504">
    <property type="term" value="F:peptidylglycine monooxygenase activity"/>
    <property type="evidence" value="ECO:0007669"/>
    <property type="project" value="UniProtKB-EC"/>
</dbReference>
<feature type="compositionally biased region" description="Acidic residues" evidence="22">
    <location>
        <begin position="770"/>
        <end position="782"/>
    </location>
</feature>
<feature type="disulfide bond" evidence="19">
    <location>
        <begin position="545"/>
        <end position="566"/>
    </location>
</feature>
<dbReference type="SUPFAM" id="SSF49742">
    <property type="entry name" value="PHM/PNGase F"/>
    <property type="match status" value="2"/>
</dbReference>
<dbReference type="GO" id="GO:0030658">
    <property type="term" value="C:transport vesicle membrane"/>
    <property type="evidence" value="ECO:0007669"/>
    <property type="project" value="UniProtKB-SubCell"/>
</dbReference>
<feature type="repeat" description="NHL" evidence="21">
    <location>
        <begin position="536"/>
        <end position="576"/>
    </location>
</feature>
<dbReference type="GO" id="GO:0005507">
    <property type="term" value="F:copper ion binding"/>
    <property type="evidence" value="ECO:0007669"/>
    <property type="project" value="InterPro"/>
</dbReference>
<evidence type="ECO:0000256" key="18">
    <source>
        <dbReference type="PIRSR" id="PIRSR600720-2"/>
    </source>
</evidence>
<evidence type="ECO:0000259" key="25">
    <source>
        <dbReference type="Pfam" id="PF03712"/>
    </source>
</evidence>
<dbReference type="InterPro" id="IPR024548">
    <property type="entry name" value="Cu2_monoox_C"/>
</dbReference>
<feature type="disulfide bond" evidence="19">
    <location>
        <begin position="42"/>
        <end position="61"/>
    </location>
</feature>
<feature type="repeat" description="NHL" evidence="21">
    <location>
        <begin position="595"/>
        <end position="627"/>
    </location>
</feature>
<comment type="cofactor">
    <cofactor evidence="18">
        <name>Cu(2+)</name>
        <dbReference type="ChEBI" id="CHEBI:29036"/>
    </cofactor>
    <text evidence="18">Binds 2 Cu(2+) ions per subunit.</text>
</comment>
<evidence type="ECO:0000256" key="21">
    <source>
        <dbReference type="PROSITE-ProRule" id="PRU00504"/>
    </source>
</evidence>
<evidence type="ECO:0000256" key="15">
    <source>
        <dbReference type="ARBA" id="ARBA00023268"/>
    </source>
</evidence>